<dbReference type="InterPro" id="IPR016032">
    <property type="entry name" value="Sig_transdc_resp-reg_C-effctor"/>
</dbReference>
<evidence type="ECO:0000259" key="4">
    <source>
        <dbReference type="PROSITE" id="PS50043"/>
    </source>
</evidence>
<name>A0ABW6ECC2_9ACTN</name>
<keyword evidence="2" id="KW-0238">DNA-binding</keyword>
<reference evidence="5 6" key="1">
    <citation type="submission" date="2024-09" db="EMBL/GenBank/DDBJ databases">
        <title>The Natural Products Discovery Center: Release of the First 8490 Sequenced Strains for Exploring Actinobacteria Biosynthetic Diversity.</title>
        <authorList>
            <person name="Kalkreuter E."/>
            <person name="Kautsar S.A."/>
            <person name="Yang D."/>
            <person name="Bader C.D."/>
            <person name="Teijaro C.N."/>
            <person name="Fluegel L."/>
            <person name="Davis C.M."/>
            <person name="Simpson J.R."/>
            <person name="Lauterbach L."/>
            <person name="Steele A.D."/>
            <person name="Gui C."/>
            <person name="Meng S."/>
            <person name="Li G."/>
            <person name="Viehrig K."/>
            <person name="Ye F."/>
            <person name="Su P."/>
            <person name="Kiefer A.F."/>
            <person name="Nichols A."/>
            <person name="Cepeda A.J."/>
            <person name="Yan W."/>
            <person name="Fan B."/>
            <person name="Jiang Y."/>
            <person name="Adhikari A."/>
            <person name="Zheng C.-J."/>
            <person name="Schuster L."/>
            <person name="Cowan T.M."/>
            <person name="Smanski M.J."/>
            <person name="Chevrette M.G."/>
            <person name="De Carvalho L.P.S."/>
            <person name="Shen B."/>
        </authorList>
    </citation>
    <scope>NUCLEOTIDE SEQUENCE [LARGE SCALE GENOMIC DNA]</scope>
    <source>
        <strain evidence="5 6">NPDC058546</strain>
    </source>
</reference>
<evidence type="ECO:0000313" key="6">
    <source>
        <dbReference type="Proteomes" id="UP001598251"/>
    </source>
</evidence>
<feature type="domain" description="HTH luxR-type" evidence="4">
    <location>
        <begin position="162"/>
        <end position="227"/>
    </location>
</feature>
<keyword evidence="3" id="KW-0804">Transcription</keyword>
<organism evidence="5 6">
    <name type="scientific">Streptomyces sindenensis</name>
    <dbReference type="NCBI Taxonomy" id="67363"/>
    <lineage>
        <taxon>Bacteria</taxon>
        <taxon>Bacillati</taxon>
        <taxon>Actinomycetota</taxon>
        <taxon>Actinomycetes</taxon>
        <taxon>Kitasatosporales</taxon>
        <taxon>Streptomycetaceae</taxon>
        <taxon>Streptomyces</taxon>
    </lineage>
</organism>
<dbReference type="Gene3D" id="3.40.50.2300">
    <property type="match status" value="1"/>
</dbReference>
<sequence>MADDCIAVGLMVARLSLRRRLTRLFAHRGWKAVACEGAGGLLSSGDRSGVSSGVSPGVPSGVPSDVLVVDIDRLDEIRGATPVVALTYGSEIDRLGAGKADVRAVVDRDDLDEAFLEAVQEVAAGHGWISPTLVRPLLRGQPSAPSGAVRPTVVPAQVHRPGRPHDPALTAREYEVVSLVSKGMNNSEIAGALYIAESTVKFHMSNILQKTGFRNRGQLVARMPMAG</sequence>
<evidence type="ECO:0000256" key="2">
    <source>
        <dbReference type="ARBA" id="ARBA00023125"/>
    </source>
</evidence>
<dbReference type="PRINTS" id="PR00038">
    <property type="entry name" value="HTHLUXR"/>
</dbReference>
<evidence type="ECO:0000313" key="5">
    <source>
        <dbReference type="EMBL" id="MFD4212828.1"/>
    </source>
</evidence>
<dbReference type="PROSITE" id="PS00622">
    <property type="entry name" value="HTH_LUXR_1"/>
    <property type="match status" value="1"/>
</dbReference>
<dbReference type="InterPro" id="IPR000792">
    <property type="entry name" value="Tscrpt_reg_LuxR_C"/>
</dbReference>
<dbReference type="CDD" id="cd06170">
    <property type="entry name" value="LuxR_C_like"/>
    <property type="match status" value="1"/>
</dbReference>
<dbReference type="SMART" id="SM00421">
    <property type="entry name" value="HTH_LUXR"/>
    <property type="match status" value="1"/>
</dbReference>
<evidence type="ECO:0000256" key="3">
    <source>
        <dbReference type="ARBA" id="ARBA00023163"/>
    </source>
</evidence>
<dbReference type="RefSeq" id="WP_382824344.1">
    <property type="nucleotide sequence ID" value="NZ_JBHXLY010000003.1"/>
</dbReference>
<gene>
    <name evidence="5" type="ORF">ACFWSS_07940</name>
</gene>
<dbReference type="Pfam" id="PF00196">
    <property type="entry name" value="GerE"/>
    <property type="match status" value="1"/>
</dbReference>
<dbReference type="PANTHER" id="PTHR44688:SF16">
    <property type="entry name" value="DNA-BINDING TRANSCRIPTIONAL ACTIVATOR DEVR_DOSR"/>
    <property type="match status" value="1"/>
</dbReference>
<keyword evidence="1" id="KW-0805">Transcription regulation</keyword>
<dbReference type="SUPFAM" id="SSF46894">
    <property type="entry name" value="C-terminal effector domain of the bipartite response regulators"/>
    <property type="match status" value="1"/>
</dbReference>
<proteinExistence type="predicted"/>
<dbReference type="EMBL" id="JBHXOF010000003">
    <property type="protein sequence ID" value="MFD4212828.1"/>
    <property type="molecule type" value="Genomic_DNA"/>
</dbReference>
<dbReference type="PANTHER" id="PTHR44688">
    <property type="entry name" value="DNA-BINDING TRANSCRIPTIONAL ACTIVATOR DEVR_DOSR"/>
    <property type="match status" value="1"/>
</dbReference>
<dbReference type="Proteomes" id="UP001598251">
    <property type="component" value="Unassembled WGS sequence"/>
</dbReference>
<keyword evidence="6" id="KW-1185">Reference proteome</keyword>
<comment type="caution">
    <text evidence="5">The sequence shown here is derived from an EMBL/GenBank/DDBJ whole genome shotgun (WGS) entry which is preliminary data.</text>
</comment>
<dbReference type="PROSITE" id="PS50043">
    <property type="entry name" value="HTH_LUXR_2"/>
    <property type="match status" value="1"/>
</dbReference>
<protein>
    <submittedName>
        <fullName evidence="5">LuxR C-terminal-related transcriptional regulator</fullName>
    </submittedName>
</protein>
<accession>A0ABW6ECC2</accession>
<evidence type="ECO:0000256" key="1">
    <source>
        <dbReference type="ARBA" id="ARBA00023015"/>
    </source>
</evidence>